<proteinExistence type="predicted"/>
<feature type="transmembrane region" description="Helical" evidence="2">
    <location>
        <begin position="6"/>
        <end position="27"/>
    </location>
</feature>
<dbReference type="EMBL" id="ML977137">
    <property type="protein sequence ID" value="KAF1992631.1"/>
    <property type="molecule type" value="Genomic_DNA"/>
</dbReference>
<keyword evidence="2" id="KW-1133">Transmembrane helix</keyword>
<keyword evidence="2" id="KW-0812">Transmembrane</keyword>
<sequence>MPSTTVILSVIAGLVALFSAIIFLFGIPPELKRKMERAALKTMGENKASYMMKDQISKIPASDQKEIKDFKGRLGDTLGGSMQNPLGEATGETADEATRPLTGR</sequence>
<evidence type="ECO:0000256" key="2">
    <source>
        <dbReference type="SAM" id="Phobius"/>
    </source>
</evidence>
<organism evidence="3 4">
    <name type="scientific">Aulographum hederae CBS 113979</name>
    <dbReference type="NCBI Taxonomy" id="1176131"/>
    <lineage>
        <taxon>Eukaryota</taxon>
        <taxon>Fungi</taxon>
        <taxon>Dikarya</taxon>
        <taxon>Ascomycota</taxon>
        <taxon>Pezizomycotina</taxon>
        <taxon>Dothideomycetes</taxon>
        <taxon>Pleosporomycetidae</taxon>
        <taxon>Aulographales</taxon>
        <taxon>Aulographaceae</taxon>
    </lineage>
</organism>
<evidence type="ECO:0000256" key="1">
    <source>
        <dbReference type="SAM" id="MobiDB-lite"/>
    </source>
</evidence>
<name>A0A6G1HHB9_9PEZI</name>
<reference evidence="3" key="1">
    <citation type="journal article" date="2020" name="Stud. Mycol.">
        <title>101 Dothideomycetes genomes: a test case for predicting lifestyles and emergence of pathogens.</title>
        <authorList>
            <person name="Haridas S."/>
            <person name="Albert R."/>
            <person name="Binder M."/>
            <person name="Bloem J."/>
            <person name="Labutti K."/>
            <person name="Salamov A."/>
            <person name="Andreopoulos B."/>
            <person name="Baker S."/>
            <person name="Barry K."/>
            <person name="Bills G."/>
            <person name="Bluhm B."/>
            <person name="Cannon C."/>
            <person name="Castanera R."/>
            <person name="Culley D."/>
            <person name="Daum C."/>
            <person name="Ezra D."/>
            <person name="Gonzalez J."/>
            <person name="Henrissat B."/>
            <person name="Kuo A."/>
            <person name="Liang C."/>
            <person name="Lipzen A."/>
            <person name="Lutzoni F."/>
            <person name="Magnuson J."/>
            <person name="Mondo S."/>
            <person name="Nolan M."/>
            <person name="Ohm R."/>
            <person name="Pangilinan J."/>
            <person name="Park H.-J."/>
            <person name="Ramirez L."/>
            <person name="Alfaro M."/>
            <person name="Sun H."/>
            <person name="Tritt A."/>
            <person name="Yoshinaga Y."/>
            <person name="Zwiers L.-H."/>
            <person name="Turgeon B."/>
            <person name="Goodwin S."/>
            <person name="Spatafora J."/>
            <person name="Crous P."/>
            <person name="Grigoriev I."/>
        </authorList>
    </citation>
    <scope>NUCLEOTIDE SEQUENCE</scope>
    <source>
        <strain evidence="3">CBS 113979</strain>
    </source>
</reference>
<accession>A0A6G1HHB9</accession>
<gene>
    <name evidence="3" type="ORF">K402DRAFT_416273</name>
</gene>
<keyword evidence="2" id="KW-0472">Membrane</keyword>
<evidence type="ECO:0000313" key="4">
    <source>
        <dbReference type="Proteomes" id="UP000800041"/>
    </source>
</evidence>
<protein>
    <submittedName>
        <fullName evidence="3">Uncharacterized protein</fullName>
    </submittedName>
</protein>
<dbReference type="OrthoDB" id="3001700at2759"/>
<feature type="region of interest" description="Disordered" evidence="1">
    <location>
        <begin position="72"/>
        <end position="104"/>
    </location>
</feature>
<dbReference type="AlphaFoldDB" id="A0A6G1HHB9"/>
<keyword evidence="4" id="KW-1185">Reference proteome</keyword>
<evidence type="ECO:0000313" key="3">
    <source>
        <dbReference type="EMBL" id="KAF1992631.1"/>
    </source>
</evidence>
<dbReference type="Proteomes" id="UP000800041">
    <property type="component" value="Unassembled WGS sequence"/>
</dbReference>